<sequence>MLFIASILPRKFDQSAIHKVVSFSKEFVLDQLSILDALFSENGISVNTITQIWNARKDVPKKNGEVDKRFYFNGLLKDISYKDHAGVIQQDKFTIRNYLAGGYSDLHITKAENGIFDVRVENTTTYLNDGKENDLEEIEGVIKPIVSLQQIFYGAPGIGKSHTINEVTKGEDVTRTTFHPDTDYSGFVGAYKPTTSLLPICNELGEPMKIANQALYKEQIVYEFVAQSFLQAYIAAWKKYADSENDEPKKQFLVIEEINRGNCAQIFGDLFQLLDRNDYGFSEYPIKADTDMKKQLQKAFKGLNIPQKDSINAMFEGRDVIKEVLDGDLLLLPNNLYIWATMNTSDQSLFPIDSAFKRRWDWTYIPISNANKGWTINIGDTHYDWWQFVERINDLIGRTTNSEDKKLGYFFCKAKDGVISAETFVGKVIFYLWNDVFKDYDYCDQVFNDADGNKLTFDKFYTAEGNNSKVVEEKVKLFLKNLGLEASVQQENMDEDLDSKIIIKVNGKDVTKANAIPYTAIEEYVKLHPEMSAQEVVDIWKPFKKCSMRSWIVCNKEERDEMDQRYANYSYEIKCADGNSLWVNKDGWMHHPENKNLRDTVSEFIEAVNGADLGITITETTI</sequence>
<dbReference type="PANTHER" id="PTHR37291:SF1">
    <property type="entry name" value="TYPE IV METHYL-DIRECTED RESTRICTION ENZYME ECOKMCRB SUBUNIT"/>
    <property type="match status" value="1"/>
</dbReference>
<dbReference type="PANTHER" id="PTHR37291">
    <property type="entry name" value="5-METHYLCYTOSINE-SPECIFIC RESTRICTION ENZYME B"/>
    <property type="match status" value="1"/>
</dbReference>
<dbReference type="InterPro" id="IPR011704">
    <property type="entry name" value="ATPase_dyneun-rel_AAA"/>
</dbReference>
<dbReference type="GO" id="GO:0005524">
    <property type="term" value="F:ATP binding"/>
    <property type="evidence" value="ECO:0007669"/>
    <property type="project" value="InterPro"/>
</dbReference>
<dbReference type="EMBL" id="JADIMG010000093">
    <property type="protein sequence ID" value="MBO8460637.1"/>
    <property type="molecule type" value="Genomic_DNA"/>
</dbReference>
<evidence type="ECO:0000313" key="3">
    <source>
        <dbReference type="Proteomes" id="UP000823641"/>
    </source>
</evidence>
<dbReference type="Pfam" id="PF07728">
    <property type="entry name" value="AAA_5"/>
    <property type="match status" value="1"/>
</dbReference>
<evidence type="ECO:0000313" key="2">
    <source>
        <dbReference type="EMBL" id="MBO8460637.1"/>
    </source>
</evidence>
<dbReference type="InterPro" id="IPR027417">
    <property type="entry name" value="P-loop_NTPase"/>
</dbReference>
<organism evidence="2 3">
    <name type="scientific">Candidatus Gallipaludibacter merdavium</name>
    <dbReference type="NCBI Taxonomy" id="2840839"/>
    <lineage>
        <taxon>Bacteria</taxon>
        <taxon>Pseudomonadati</taxon>
        <taxon>Bacteroidota</taxon>
        <taxon>Bacteroidia</taxon>
        <taxon>Bacteroidales</taxon>
        <taxon>Candidatus Gallipaludibacter</taxon>
    </lineage>
</organism>
<dbReference type="InterPro" id="IPR052934">
    <property type="entry name" value="Methyl-DNA_Rec/Restrict_Enz"/>
</dbReference>
<reference evidence="2" key="2">
    <citation type="journal article" date="2021" name="PeerJ">
        <title>Extensive microbial diversity within the chicken gut microbiome revealed by metagenomics and culture.</title>
        <authorList>
            <person name="Gilroy R."/>
            <person name="Ravi A."/>
            <person name="Getino M."/>
            <person name="Pursley I."/>
            <person name="Horton D.L."/>
            <person name="Alikhan N.F."/>
            <person name="Baker D."/>
            <person name="Gharbi K."/>
            <person name="Hall N."/>
            <person name="Watson M."/>
            <person name="Adriaenssens E.M."/>
            <person name="Foster-Nyarko E."/>
            <person name="Jarju S."/>
            <person name="Secka A."/>
            <person name="Antonio M."/>
            <person name="Oren A."/>
            <person name="Chaudhuri R.R."/>
            <person name="La Ragione R."/>
            <person name="Hildebrand F."/>
            <person name="Pallen M.J."/>
        </authorList>
    </citation>
    <scope>NUCLEOTIDE SEQUENCE</scope>
    <source>
        <strain evidence="2">G3-3990</strain>
    </source>
</reference>
<name>A0A9D9N526_9BACT</name>
<comment type="caution">
    <text evidence="2">The sequence shown here is derived from an EMBL/GenBank/DDBJ whole genome shotgun (WGS) entry which is preliminary data.</text>
</comment>
<evidence type="ECO:0000259" key="1">
    <source>
        <dbReference type="Pfam" id="PF07728"/>
    </source>
</evidence>
<dbReference type="Gene3D" id="3.40.50.300">
    <property type="entry name" value="P-loop containing nucleotide triphosphate hydrolases"/>
    <property type="match status" value="1"/>
</dbReference>
<gene>
    <name evidence="2" type="ORF">IAA73_09950</name>
</gene>
<protein>
    <submittedName>
        <fullName evidence="2">AAA family ATPase</fullName>
    </submittedName>
</protein>
<dbReference type="Proteomes" id="UP000823641">
    <property type="component" value="Unassembled WGS sequence"/>
</dbReference>
<dbReference type="SUPFAM" id="SSF52540">
    <property type="entry name" value="P-loop containing nucleoside triphosphate hydrolases"/>
    <property type="match status" value="1"/>
</dbReference>
<proteinExistence type="predicted"/>
<accession>A0A9D9N526</accession>
<reference evidence="2" key="1">
    <citation type="submission" date="2020-10" db="EMBL/GenBank/DDBJ databases">
        <authorList>
            <person name="Gilroy R."/>
        </authorList>
    </citation>
    <scope>NUCLEOTIDE SEQUENCE</scope>
    <source>
        <strain evidence="2">G3-3990</strain>
    </source>
</reference>
<dbReference type="AlphaFoldDB" id="A0A9D9N526"/>
<feature type="domain" description="ATPase dynein-related AAA" evidence="1">
    <location>
        <begin position="151"/>
        <end position="359"/>
    </location>
</feature>
<dbReference type="GO" id="GO:0016887">
    <property type="term" value="F:ATP hydrolysis activity"/>
    <property type="evidence" value="ECO:0007669"/>
    <property type="project" value="InterPro"/>
</dbReference>